<evidence type="ECO:0000313" key="1">
    <source>
        <dbReference type="EMBL" id="CAG9330724.1"/>
    </source>
</evidence>
<dbReference type="Proteomes" id="UP001162131">
    <property type="component" value="Unassembled WGS sequence"/>
</dbReference>
<dbReference type="AlphaFoldDB" id="A0AAU9JXK9"/>
<reference evidence="1" key="1">
    <citation type="submission" date="2021-09" db="EMBL/GenBank/DDBJ databases">
        <authorList>
            <consortium name="AG Swart"/>
            <person name="Singh M."/>
            <person name="Singh A."/>
            <person name="Seah K."/>
            <person name="Emmerich C."/>
        </authorList>
    </citation>
    <scope>NUCLEOTIDE SEQUENCE</scope>
    <source>
        <strain evidence="1">ATCC30299</strain>
    </source>
</reference>
<sequence length="274" mass="31423">MDFKEKGSKDVSFKHPKMKLLALHMDQSISIKLKSLYSSKGKRPNCQSPINVSFRKSVSPTSRKISNARVTMAEPFIHHKKSFTMINVEDSNKPTLRRNHHLNLSARSSLFDELDDINAMKTPSTVKEDPNPEHNVLDESLANYYSQDPSVVNSYSSTTPIHFLFALETPSYSSRVSPIERRNQFYSKANNVLNPKRSDTPTIPTKKDPEEKQQFLPEIKLKKQKAFNVDTKRAYNKSVSPHAMVHKIKARRNEISRKRPQAITPFPGRTFKLN</sequence>
<dbReference type="EMBL" id="CAJZBQ010000052">
    <property type="protein sequence ID" value="CAG9330724.1"/>
    <property type="molecule type" value="Genomic_DNA"/>
</dbReference>
<gene>
    <name evidence="1" type="ORF">BSTOLATCC_MIC52140</name>
</gene>
<accession>A0AAU9JXK9</accession>
<keyword evidence="2" id="KW-1185">Reference proteome</keyword>
<evidence type="ECO:0000313" key="2">
    <source>
        <dbReference type="Proteomes" id="UP001162131"/>
    </source>
</evidence>
<organism evidence="1 2">
    <name type="scientific">Blepharisma stoltei</name>
    <dbReference type="NCBI Taxonomy" id="1481888"/>
    <lineage>
        <taxon>Eukaryota</taxon>
        <taxon>Sar</taxon>
        <taxon>Alveolata</taxon>
        <taxon>Ciliophora</taxon>
        <taxon>Postciliodesmatophora</taxon>
        <taxon>Heterotrichea</taxon>
        <taxon>Heterotrichida</taxon>
        <taxon>Blepharismidae</taxon>
        <taxon>Blepharisma</taxon>
    </lineage>
</organism>
<proteinExistence type="predicted"/>
<name>A0AAU9JXK9_9CILI</name>
<protein>
    <submittedName>
        <fullName evidence="1">Uncharacterized protein</fullName>
    </submittedName>
</protein>
<comment type="caution">
    <text evidence="1">The sequence shown here is derived from an EMBL/GenBank/DDBJ whole genome shotgun (WGS) entry which is preliminary data.</text>
</comment>